<evidence type="ECO:0000256" key="1">
    <source>
        <dbReference type="ARBA" id="ARBA00004117"/>
    </source>
</evidence>
<dbReference type="InterPro" id="IPR045851">
    <property type="entry name" value="AMP-bd_C_sf"/>
</dbReference>
<dbReference type="RefSeq" id="WP_066200019.1">
    <property type="nucleotide sequence ID" value="NZ_CBCSAS010000004.1"/>
</dbReference>
<keyword evidence="15" id="KW-1185">Reference proteome</keyword>
<evidence type="ECO:0000256" key="4">
    <source>
        <dbReference type="ARBA" id="ARBA00022475"/>
    </source>
</evidence>
<dbReference type="GO" id="GO:0009431">
    <property type="term" value="C:bacterial-type flagellum basal body, MS ring"/>
    <property type="evidence" value="ECO:0007669"/>
    <property type="project" value="InterPro"/>
</dbReference>
<comment type="caution">
    <text evidence="14">The sequence shown here is derived from an EMBL/GenBank/DDBJ whole genome shotgun (WGS) entry which is preliminary data.</text>
</comment>
<dbReference type="Pfam" id="PF08345">
    <property type="entry name" value="YscJ_FliF_C"/>
    <property type="match status" value="1"/>
</dbReference>
<dbReference type="PRINTS" id="PR01009">
    <property type="entry name" value="FLGMRINGFLIF"/>
</dbReference>
<evidence type="ECO:0000256" key="6">
    <source>
        <dbReference type="ARBA" id="ARBA00022989"/>
    </source>
</evidence>
<dbReference type="InterPro" id="IPR013556">
    <property type="entry name" value="Flag_M-ring_C"/>
</dbReference>
<sequence length="532" mass="57345">MLERLKAYTSAAIERIKGLSPRARLFGGLALAAVVAAGLVAVLYARHVDYERVYTNLTEREIGEIAARLDAEGIPYRIAPDGRSLDVDRRRAAEVRVKLAAEGLPRTGTITYDALAKNTGMGLTDRQFSTLERKALENELARMIETGIRGVERAQVMLTLPEPSIWVAQAPGEASAAVILHLAPGVRLEPPAVAALYTLVEKSVPNLKRDNIAITDQYGTLLEPPPAGEAADAPDYARMQEVKRAIERDVEGGLARLLTPIFGPGKFVVQAFATVDFTARQSEEHLVTAPDEANRQGLVLSMEKLSETWQGEGQPPGGIAGVGTTDVPGYQATGTGRGQYERTEDRVNYELNRITRTVKEQPYALKDLAVNIALDAGALGLDPNDPRVADLTGRVRDIAANVVRSALADAGANAGDPAGRVQVVVEKFSTGAEAGGPPAAPWWQDWRGLVAAGVLLALIALLVFLLIRRRKAPAEADAPGFSAVLPPEAEAVPPLQLEETDEARIQKQLERLAREKPKDFVAVLRTWLKEDG</sequence>
<dbReference type="OrthoDB" id="9807026at2"/>
<feature type="domain" description="Flagellar M-ring C-terminal" evidence="12">
    <location>
        <begin position="258"/>
        <end position="398"/>
    </location>
</feature>
<evidence type="ECO:0000256" key="3">
    <source>
        <dbReference type="ARBA" id="ARBA00007971"/>
    </source>
</evidence>
<reference evidence="13" key="2">
    <citation type="journal article" date="2021" name="Microbiology">
        <title>Metagenomic Analysis of the Microbial Community in the Underground Coal Fire Area (Kemerovo Region, Russia) Revealed Predominance of Thermophilic Members of the Phyla Deinococcus-thermus, Aquificae, and Firmicutes.</title>
        <authorList>
            <person name="Kadnikov V."/>
            <person name="Mardanov A.V."/>
            <person name="Beletsky A.V."/>
            <person name="Karnachuk O.V."/>
            <person name="Ravin N.V."/>
        </authorList>
    </citation>
    <scope>NUCLEOTIDE SEQUENCE</scope>
    <source>
        <strain evidence="13">RBS10-49</strain>
    </source>
</reference>
<dbReference type="GO" id="GO:0003774">
    <property type="term" value="F:cytoskeletal motor activity"/>
    <property type="evidence" value="ECO:0007669"/>
    <property type="project" value="InterPro"/>
</dbReference>
<dbReference type="PANTHER" id="PTHR30046">
    <property type="entry name" value="FLAGELLAR M-RING PROTEIN"/>
    <property type="match status" value="1"/>
</dbReference>
<comment type="subcellular location">
    <subcellularLocation>
        <location evidence="1 9">Bacterial flagellum basal body</location>
    </subcellularLocation>
    <subcellularLocation>
        <location evidence="2">Cell membrane</location>
        <topology evidence="2">Multi-pass membrane protein</topology>
    </subcellularLocation>
</comment>
<comment type="similarity">
    <text evidence="3 9">Belongs to the FliF family.</text>
</comment>
<keyword evidence="13" id="KW-0966">Cell projection</keyword>
<dbReference type="PIRSF" id="PIRSF004862">
    <property type="entry name" value="FliF"/>
    <property type="match status" value="1"/>
</dbReference>
<dbReference type="Pfam" id="PF01514">
    <property type="entry name" value="YscJ_FliF"/>
    <property type="match status" value="1"/>
</dbReference>
<dbReference type="Proteomes" id="UP000748108">
    <property type="component" value="Unassembled WGS sequence"/>
</dbReference>
<reference evidence="14 15" key="1">
    <citation type="submission" date="2015-09" db="EMBL/GenBank/DDBJ databases">
        <title>Draft genome sequence of Hydrogenibacillus schlegelii DSM 2000.</title>
        <authorList>
            <person name="Hemp J."/>
        </authorList>
    </citation>
    <scope>NUCLEOTIDE SEQUENCE [LARGE SCALE GENOMIC DNA]</scope>
    <source>
        <strain evidence="14 15">MA 48</strain>
    </source>
</reference>
<keyword evidence="13" id="KW-0969">Cilium</keyword>
<evidence type="ECO:0000313" key="15">
    <source>
        <dbReference type="Proteomes" id="UP000243024"/>
    </source>
</evidence>
<dbReference type="EMBL" id="JAHHQF010000039">
    <property type="protein sequence ID" value="MBT9281458.1"/>
    <property type="molecule type" value="Genomic_DNA"/>
</dbReference>
<proteinExistence type="inferred from homology"/>
<evidence type="ECO:0000256" key="5">
    <source>
        <dbReference type="ARBA" id="ARBA00022692"/>
    </source>
</evidence>
<feature type="transmembrane region" description="Helical" evidence="10">
    <location>
        <begin position="25"/>
        <end position="45"/>
    </location>
</feature>
<evidence type="ECO:0000259" key="12">
    <source>
        <dbReference type="Pfam" id="PF08345"/>
    </source>
</evidence>
<dbReference type="NCBIfam" id="TIGR00206">
    <property type="entry name" value="fliF"/>
    <property type="match status" value="1"/>
</dbReference>
<accession>A0A132NBW1</accession>
<evidence type="ECO:0000256" key="8">
    <source>
        <dbReference type="ARBA" id="ARBA00023143"/>
    </source>
</evidence>
<dbReference type="AlphaFoldDB" id="A0A132NBW1"/>
<evidence type="ECO:0000313" key="14">
    <source>
        <dbReference type="EMBL" id="OAR04698.1"/>
    </source>
</evidence>
<evidence type="ECO:0000256" key="7">
    <source>
        <dbReference type="ARBA" id="ARBA00023136"/>
    </source>
</evidence>
<dbReference type="PANTHER" id="PTHR30046:SF0">
    <property type="entry name" value="FLAGELLAR M-RING PROTEIN"/>
    <property type="match status" value="1"/>
</dbReference>
<keyword evidence="5 10" id="KW-0812">Transmembrane</keyword>
<keyword evidence="8 9" id="KW-0975">Bacterial flagellum</keyword>
<comment type="function">
    <text evidence="9">The M ring may be actively involved in energy transduction.</text>
</comment>
<dbReference type="Gene3D" id="3.30.300.30">
    <property type="match status" value="1"/>
</dbReference>
<dbReference type="EMBL" id="JXBB01000012">
    <property type="protein sequence ID" value="OAR04698.1"/>
    <property type="molecule type" value="Genomic_DNA"/>
</dbReference>
<dbReference type="GO" id="GO:0071973">
    <property type="term" value="P:bacterial-type flagellum-dependent cell motility"/>
    <property type="evidence" value="ECO:0007669"/>
    <property type="project" value="InterPro"/>
</dbReference>
<evidence type="ECO:0000256" key="10">
    <source>
        <dbReference type="SAM" id="Phobius"/>
    </source>
</evidence>
<dbReference type="InterPro" id="IPR043427">
    <property type="entry name" value="YscJ/FliF"/>
</dbReference>
<protein>
    <recommendedName>
        <fullName evidence="9">Flagellar M-ring protein</fullName>
    </recommendedName>
</protein>
<evidence type="ECO:0000259" key="11">
    <source>
        <dbReference type="Pfam" id="PF01514"/>
    </source>
</evidence>
<keyword evidence="7 10" id="KW-0472">Membrane</keyword>
<evidence type="ECO:0000313" key="13">
    <source>
        <dbReference type="EMBL" id="MBT9281458.1"/>
    </source>
</evidence>
<organism evidence="14 15">
    <name type="scientific">Hydrogenibacillus schlegelii</name>
    <name type="common">Bacillus schlegelii</name>
    <dbReference type="NCBI Taxonomy" id="1484"/>
    <lineage>
        <taxon>Bacteria</taxon>
        <taxon>Bacillati</taxon>
        <taxon>Bacillota</taxon>
        <taxon>Bacilli</taxon>
        <taxon>Bacillales</taxon>
        <taxon>Bacillales Family X. Incertae Sedis</taxon>
        <taxon>Hydrogenibacillus</taxon>
    </lineage>
</organism>
<gene>
    <name evidence="13" type="primary">fliF</name>
    <name evidence="13" type="ORF">KM312_02160</name>
    <name evidence="14" type="ORF">SA87_09255</name>
</gene>
<keyword evidence="13" id="KW-0282">Flagellum</keyword>
<dbReference type="STRING" id="1484.SA87_09255"/>
<feature type="domain" description="Flagellar M-ring N-terminal" evidence="11">
    <location>
        <begin position="48"/>
        <end position="223"/>
    </location>
</feature>
<dbReference type="GO" id="GO:0005886">
    <property type="term" value="C:plasma membrane"/>
    <property type="evidence" value="ECO:0007669"/>
    <property type="project" value="UniProtKB-SubCell"/>
</dbReference>
<keyword evidence="6 10" id="KW-1133">Transmembrane helix</keyword>
<evidence type="ECO:0000256" key="2">
    <source>
        <dbReference type="ARBA" id="ARBA00004651"/>
    </source>
</evidence>
<dbReference type="InterPro" id="IPR006182">
    <property type="entry name" value="FliF_N_dom"/>
</dbReference>
<dbReference type="InterPro" id="IPR000067">
    <property type="entry name" value="FlgMring_FliF"/>
</dbReference>
<keyword evidence="4" id="KW-1003">Cell membrane</keyword>
<name>A0A132NBW1_HYDSH</name>
<feature type="transmembrane region" description="Helical" evidence="10">
    <location>
        <begin position="446"/>
        <end position="467"/>
    </location>
</feature>
<evidence type="ECO:0000256" key="9">
    <source>
        <dbReference type="PIRNR" id="PIRNR004862"/>
    </source>
</evidence>
<dbReference type="Proteomes" id="UP000243024">
    <property type="component" value="Unassembled WGS sequence"/>
</dbReference>